<dbReference type="AlphaFoldDB" id="A0A1F7UVZ9"/>
<feature type="transmembrane region" description="Helical" evidence="1">
    <location>
        <begin position="633"/>
        <end position="651"/>
    </location>
</feature>
<dbReference type="SUPFAM" id="SSF82866">
    <property type="entry name" value="Multidrug efflux transporter AcrB transmembrane domain"/>
    <property type="match status" value="1"/>
</dbReference>
<evidence type="ECO:0000313" key="3">
    <source>
        <dbReference type="Proteomes" id="UP000176846"/>
    </source>
</evidence>
<feature type="transmembrane region" description="Helical" evidence="1">
    <location>
        <begin position="697"/>
        <end position="722"/>
    </location>
</feature>
<evidence type="ECO:0008006" key="4">
    <source>
        <dbReference type="Google" id="ProtNLM"/>
    </source>
</evidence>
<evidence type="ECO:0000313" key="2">
    <source>
        <dbReference type="EMBL" id="OGL82463.1"/>
    </source>
</evidence>
<dbReference type="Proteomes" id="UP000176846">
    <property type="component" value="Unassembled WGS sequence"/>
</dbReference>
<gene>
    <name evidence="2" type="ORF">A2936_02040</name>
</gene>
<reference evidence="2 3" key="1">
    <citation type="journal article" date="2016" name="Nat. Commun.">
        <title>Thousands of microbial genomes shed light on interconnected biogeochemical processes in an aquifer system.</title>
        <authorList>
            <person name="Anantharaman K."/>
            <person name="Brown C.T."/>
            <person name="Hug L.A."/>
            <person name="Sharon I."/>
            <person name="Castelle C.J."/>
            <person name="Probst A.J."/>
            <person name="Thomas B.C."/>
            <person name="Singh A."/>
            <person name="Wilkins M.J."/>
            <person name="Karaoz U."/>
            <person name="Brodie E.L."/>
            <person name="Williams K.H."/>
            <person name="Hubbard S.S."/>
            <person name="Banfield J.F."/>
        </authorList>
    </citation>
    <scope>NUCLEOTIDE SEQUENCE [LARGE SCALE GENOMIC DNA]</scope>
</reference>
<organism evidence="2 3">
    <name type="scientific">Candidatus Uhrbacteria bacterium RIFCSPLOWO2_01_FULL_47_25</name>
    <dbReference type="NCBI Taxonomy" id="1802402"/>
    <lineage>
        <taxon>Bacteria</taxon>
        <taxon>Candidatus Uhriibacteriota</taxon>
    </lineage>
</organism>
<proteinExistence type="predicted"/>
<feature type="transmembrane region" description="Helical" evidence="1">
    <location>
        <begin position="339"/>
        <end position="358"/>
    </location>
</feature>
<feature type="transmembrane region" description="Helical" evidence="1">
    <location>
        <begin position="35"/>
        <end position="56"/>
    </location>
</feature>
<sequence>MERLNQLVEWLVAAPAAAAKWFIDLSTVRWSRRAKLVVTGAVLMNAFVGLAANWWVKTGGILEDPITDEHNPLVVENRRASAPFWGTDTVVFWLDRQGLTDEDAIAVYRDMHWQLYEKLPWAQEGLLSLISMPYLRVVDGGLVTNTYMAEGLTPTEVLTNLQNEDIERVLVSHDRSRWGIMIILPHGYSQSDLYWGWTEIVEERSVGWFERRFWKYHIEPSQKYQRWDPSGWPLPREAIERGLIKQTFFNCGVGVLIVSIIFALSAQSLRFAVLSCLFTFISIIWVHGGIALIDLFTTFRLRPYIIIADANTLVQGLSYFLLTSFVIRAKDEEERTVLLGAGAFNLIMGICSFGSLWWSFEVRAIREMAALSGVGLVQAYFLSQLALPVLVGSIPPKEEREANPYIDWLQKKVARVATHQHPNFSRWALGLMLAAGVASAPFLKLGSQPLDFIVGHTLHDSFTRLQDDSQGEGRRVATDGIPQRVAPAQGDLNQPEFWWAVDEYTSRLNADPGTIVVAGVGRTFFRLMSELYGHHLPETPNEVAEVLAYIRLGLSTLPGVLHSLLTEQEIQLILLQRRTATSQENLQTMEVIAMVAAQFSSLFVVERGGASALYGEVDRLIWVDRLENIGTQIGSNAIWFLLLGVTGLRWYQRRHIPLLEFSVWRLMAVMSVPFLFATAGMTVVMTVGGVRLDQANAAILACANNASSDFVIYFATFFLLMAMRTGQIETARHETARLKGEQVVEDVTINMICFATLLISRYLTIRQMGWMIPAMLGMCGFGALVIMPPFLPWTVKRVDGQEPERPS</sequence>
<evidence type="ECO:0000256" key="1">
    <source>
        <dbReference type="SAM" id="Phobius"/>
    </source>
</evidence>
<feature type="transmembrane region" description="Helical" evidence="1">
    <location>
        <begin position="247"/>
        <end position="265"/>
    </location>
</feature>
<keyword evidence="1" id="KW-0812">Transmembrane</keyword>
<accession>A0A1F7UVZ9</accession>
<name>A0A1F7UVZ9_9BACT</name>
<keyword evidence="1" id="KW-0472">Membrane</keyword>
<feature type="transmembrane region" description="Helical" evidence="1">
    <location>
        <begin position="271"/>
        <end position="293"/>
    </location>
</feature>
<protein>
    <recommendedName>
        <fullName evidence="4">Membrane transport protein MMPL domain-containing protein</fullName>
    </recommendedName>
</protein>
<feature type="transmembrane region" description="Helical" evidence="1">
    <location>
        <begin position="305"/>
        <end position="327"/>
    </location>
</feature>
<comment type="caution">
    <text evidence="2">The sequence shown here is derived from an EMBL/GenBank/DDBJ whole genome shotgun (WGS) entry which is preliminary data.</text>
</comment>
<dbReference type="EMBL" id="MGEK01000021">
    <property type="protein sequence ID" value="OGL82463.1"/>
    <property type="molecule type" value="Genomic_DNA"/>
</dbReference>
<keyword evidence="1" id="KW-1133">Transmembrane helix</keyword>
<feature type="transmembrane region" description="Helical" evidence="1">
    <location>
        <begin position="663"/>
        <end position="685"/>
    </location>
</feature>
<feature type="transmembrane region" description="Helical" evidence="1">
    <location>
        <begin position="770"/>
        <end position="791"/>
    </location>
</feature>